<reference evidence="3" key="1">
    <citation type="submission" date="2009-09" db="EMBL/GenBank/DDBJ databases">
        <title>The complete genome of Kribbella flavida DSM 17836.</title>
        <authorList>
            <consortium name="US DOE Joint Genome Institute (JGI-PGF)"/>
            <person name="Lucas S."/>
            <person name="Copeland A."/>
            <person name="Lapidus A."/>
            <person name="Glavina del Rio T."/>
            <person name="Dalin E."/>
            <person name="Tice H."/>
            <person name="Bruce D."/>
            <person name="Goodwin L."/>
            <person name="Pitluck S."/>
            <person name="Kyrpides N."/>
            <person name="Mavromatis K."/>
            <person name="Ivanova N."/>
            <person name="Saunders E."/>
            <person name="Brettin T."/>
            <person name="Detter J.C."/>
            <person name="Han C."/>
            <person name="Larimer F."/>
            <person name="Land M."/>
            <person name="Hauser L."/>
            <person name="Markowitz V."/>
            <person name="Cheng J.-F."/>
            <person name="Hugenholtz P."/>
            <person name="Woyke T."/>
            <person name="Wu D."/>
            <person name="Pukall R."/>
            <person name="Klenk H.-P."/>
            <person name="Eisen J.A."/>
        </authorList>
    </citation>
    <scope>NUCLEOTIDE SEQUENCE [LARGE SCALE GENOMIC DNA]</scope>
    <source>
        <strain evidence="3">DSM 17836 / JCM 10339 / NBRC 14399</strain>
    </source>
</reference>
<name>D2PSC1_KRIFD</name>
<proteinExistence type="predicted"/>
<evidence type="ECO:0000313" key="2">
    <source>
        <dbReference type="EMBL" id="ADB31245.1"/>
    </source>
</evidence>
<dbReference type="OrthoDB" id="3296020at2"/>
<organism evidence="2 3">
    <name type="scientific">Kribbella flavida (strain DSM 17836 / JCM 10339 / NBRC 14399)</name>
    <dbReference type="NCBI Taxonomy" id="479435"/>
    <lineage>
        <taxon>Bacteria</taxon>
        <taxon>Bacillati</taxon>
        <taxon>Actinomycetota</taxon>
        <taxon>Actinomycetes</taxon>
        <taxon>Propionibacteriales</taxon>
        <taxon>Kribbellaceae</taxon>
        <taxon>Kribbella</taxon>
    </lineage>
</organism>
<protein>
    <submittedName>
        <fullName evidence="2">Uncharacterized protein</fullName>
    </submittedName>
</protein>
<feature type="signal peptide" evidence="1">
    <location>
        <begin position="1"/>
        <end position="27"/>
    </location>
</feature>
<reference evidence="2 3" key="2">
    <citation type="journal article" date="2010" name="Stand. Genomic Sci.">
        <title>Complete genome sequence of Kribbella flavida type strain (IFO 14399).</title>
        <authorList>
            <person name="Pukall R."/>
            <person name="Lapidus A."/>
            <person name="Glavina Del Rio T."/>
            <person name="Copeland A."/>
            <person name="Tice H."/>
            <person name="Cheng J.-F."/>
            <person name="Lucas S."/>
            <person name="Chen F."/>
            <person name="Nolan M."/>
            <person name="LaButti K."/>
            <person name="Pati A."/>
            <person name="Ivanova N."/>
            <person name="Mavrommatis K."/>
            <person name="Mikhailova N."/>
            <person name="Pitluck S."/>
            <person name="Bruce D."/>
            <person name="Goodwin L."/>
            <person name="Land M."/>
            <person name="Hauser L."/>
            <person name="Chang Y.-J."/>
            <person name="Jeffries C.D."/>
            <person name="Chen A."/>
            <person name="Palaniappan K."/>
            <person name="Chain P."/>
            <person name="Rohde M."/>
            <person name="Goeker M."/>
            <person name="Bristow J."/>
            <person name="Eisen J.A."/>
            <person name="Markowitz V."/>
            <person name="Hugenholtz P."/>
            <person name="Kyrpides N.C."/>
            <person name="Klenk H.-P."/>
            <person name="Brettin T."/>
        </authorList>
    </citation>
    <scope>NUCLEOTIDE SEQUENCE [LARGE SCALE GENOMIC DNA]</scope>
    <source>
        <strain evidence="3">DSM 17836 / JCM 10339 / NBRC 14399</strain>
    </source>
</reference>
<evidence type="ECO:0000313" key="3">
    <source>
        <dbReference type="Proteomes" id="UP000007967"/>
    </source>
</evidence>
<gene>
    <name evidence="2" type="ordered locus">Kfla_2163</name>
</gene>
<dbReference type="EMBL" id="CP001736">
    <property type="protein sequence ID" value="ADB31245.1"/>
    <property type="molecule type" value="Genomic_DNA"/>
</dbReference>
<accession>D2PSC1</accession>
<feature type="chain" id="PRO_5003034606" evidence="1">
    <location>
        <begin position="28"/>
        <end position="205"/>
    </location>
</feature>
<dbReference type="KEGG" id="kfl:Kfla_2163"/>
<keyword evidence="1" id="KW-0732">Signal</keyword>
<dbReference type="RefSeq" id="WP_012919801.1">
    <property type="nucleotide sequence ID" value="NC_013729.1"/>
</dbReference>
<dbReference type="Proteomes" id="UP000007967">
    <property type="component" value="Chromosome"/>
</dbReference>
<dbReference type="HOGENOM" id="CLU_1336058_0_0_11"/>
<keyword evidence="3" id="KW-1185">Reference proteome</keyword>
<sequence>MRFTKAIAAVAMLSAGLVASIPGAASAAPDDSVPVRKIERQMQTVQVLSVTESGDQYVLSLANGREISLSAKDYARWSKSTYGAEALARIANGGISTNNQTVGNCGMEYLYLYSAGHRELRVDTGWRLVNSVIVSQIWVDIYDNGGHTERYYGTSWDDGAWDVSETLRNMTSGIARGWVDPASYATLVDGRICYTLMPSSEAMIR</sequence>
<evidence type="ECO:0000256" key="1">
    <source>
        <dbReference type="SAM" id="SignalP"/>
    </source>
</evidence>
<dbReference type="AlphaFoldDB" id="D2PSC1"/>